<keyword evidence="1" id="KW-0812">Transmembrane</keyword>
<feature type="transmembrane region" description="Helical" evidence="1">
    <location>
        <begin position="27"/>
        <end position="49"/>
    </location>
</feature>
<accession>X1JZ88</accession>
<sequence length="61" mass="6820">IGQPYIYNLKNKKKSDLFISISHSENYALAVFLISILPKTLGSFSIFVYNSFAAISPAKYS</sequence>
<keyword evidence="1" id="KW-1133">Transmembrane helix</keyword>
<comment type="caution">
    <text evidence="2">The sequence shown here is derived from an EMBL/GenBank/DDBJ whole genome shotgun (WGS) entry which is preliminary data.</text>
</comment>
<feature type="non-terminal residue" evidence="2">
    <location>
        <position position="1"/>
    </location>
</feature>
<gene>
    <name evidence="2" type="ORF">S03H2_72384</name>
</gene>
<dbReference type="AlphaFoldDB" id="X1JZ88"/>
<protein>
    <submittedName>
        <fullName evidence="2">Uncharacterized protein</fullName>
    </submittedName>
</protein>
<evidence type="ECO:0000313" key="2">
    <source>
        <dbReference type="EMBL" id="GAI00052.1"/>
    </source>
</evidence>
<proteinExistence type="predicted"/>
<name>X1JZ88_9ZZZZ</name>
<feature type="non-terminal residue" evidence="2">
    <location>
        <position position="61"/>
    </location>
</feature>
<reference evidence="2" key="1">
    <citation type="journal article" date="2014" name="Front. Microbiol.">
        <title>High frequency of phylogenetically diverse reductive dehalogenase-homologous genes in deep subseafloor sedimentary metagenomes.</title>
        <authorList>
            <person name="Kawai M."/>
            <person name="Futagami T."/>
            <person name="Toyoda A."/>
            <person name="Takaki Y."/>
            <person name="Nishi S."/>
            <person name="Hori S."/>
            <person name="Arai W."/>
            <person name="Tsubouchi T."/>
            <person name="Morono Y."/>
            <person name="Uchiyama I."/>
            <person name="Ito T."/>
            <person name="Fujiyama A."/>
            <person name="Inagaki F."/>
            <person name="Takami H."/>
        </authorList>
    </citation>
    <scope>NUCLEOTIDE SEQUENCE</scope>
    <source>
        <strain evidence="2">Expedition CK06-06</strain>
    </source>
</reference>
<dbReference type="EMBL" id="BARU01048904">
    <property type="protein sequence ID" value="GAI00052.1"/>
    <property type="molecule type" value="Genomic_DNA"/>
</dbReference>
<keyword evidence="1" id="KW-0472">Membrane</keyword>
<evidence type="ECO:0000256" key="1">
    <source>
        <dbReference type="SAM" id="Phobius"/>
    </source>
</evidence>
<organism evidence="2">
    <name type="scientific">marine sediment metagenome</name>
    <dbReference type="NCBI Taxonomy" id="412755"/>
    <lineage>
        <taxon>unclassified sequences</taxon>
        <taxon>metagenomes</taxon>
        <taxon>ecological metagenomes</taxon>
    </lineage>
</organism>